<accession>A0A402D0S7</accession>
<sequence>MKKYLAAQKTAHSQALLPYESIFGSRVTLPARLGVAALAAGAFGASLAWISSVYDMPFGAIQGLITALIGIHAFAMATAHEQAPAKLRRHGLLGSPETRSVRITVSTLSAALVSAPTAWDTLTHRHPFIPALYSLSLCIGLYCYYAATMNDHSSKNSDILGDPGTLRSRLRHTGLLLAIYAVLFGGIWLTTRQSIVPSYVIIPCVMSGVYWTFYKTK</sequence>
<dbReference type="Proteomes" id="UP000287394">
    <property type="component" value="Chromosome"/>
</dbReference>
<dbReference type="RefSeq" id="WP_119323161.1">
    <property type="nucleotide sequence ID" value="NZ_AP025739.1"/>
</dbReference>
<name>A0A402D0S7_9BACT</name>
<keyword evidence="2" id="KW-1185">Reference proteome</keyword>
<dbReference type="KEGG" id="ccot:CCAX7_55590"/>
<organism evidence="1 2">
    <name type="scientific">Capsulimonas corticalis</name>
    <dbReference type="NCBI Taxonomy" id="2219043"/>
    <lineage>
        <taxon>Bacteria</taxon>
        <taxon>Bacillati</taxon>
        <taxon>Armatimonadota</taxon>
        <taxon>Armatimonadia</taxon>
        <taxon>Capsulimonadales</taxon>
        <taxon>Capsulimonadaceae</taxon>
        <taxon>Capsulimonas</taxon>
    </lineage>
</organism>
<reference evidence="1 2" key="1">
    <citation type="journal article" date="2019" name="Int. J. Syst. Evol. Microbiol.">
        <title>Capsulimonas corticalis gen. nov., sp. nov., an aerobic capsulated bacterium, of a novel bacterial order, Capsulimonadales ord. nov., of the class Armatimonadia of the phylum Armatimonadetes.</title>
        <authorList>
            <person name="Li J."/>
            <person name="Kudo C."/>
            <person name="Tonouchi A."/>
        </authorList>
    </citation>
    <scope>NUCLEOTIDE SEQUENCE [LARGE SCALE GENOMIC DNA]</scope>
    <source>
        <strain evidence="1 2">AX-7</strain>
    </source>
</reference>
<dbReference type="AlphaFoldDB" id="A0A402D0S7"/>
<gene>
    <name evidence="1" type="ORF">CCAX7_55590</name>
</gene>
<protein>
    <submittedName>
        <fullName evidence="1">Uncharacterized protein</fullName>
    </submittedName>
</protein>
<dbReference type="EMBL" id="AP025739">
    <property type="protein sequence ID" value="BDI33508.1"/>
    <property type="molecule type" value="Genomic_DNA"/>
</dbReference>
<evidence type="ECO:0000313" key="2">
    <source>
        <dbReference type="Proteomes" id="UP000287394"/>
    </source>
</evidence>
<proteinExistence type="predicted"/>
<evidence type="ECO:0000313" key="1">
    <source>
        <dbReference type="EMBL" id="BDI33508.1"/>
    </source>
</evidence>